<sequence length="256" mass="30246">MNIDDSIIKSYLEGKDDYKSYWLFKNILDNGEYIFDKPKNEYKDKVKEICEKIYSNLNNFSPYNTELFSKLFPKWKDLIKDINIVLAVGCPSSYDAMVREYNGKEYIILDLIRFMSYEKKDEEIIALIVAMITHEFAHICIHRDYPVAKVGYKNKLIYITFDEGFAHFLSFTNNIDTYNFNDIIQLHYENSVKKLRIALFETNRLKQEKYLEECDCGYYWNKFAAISGKLYLASNINCLHDIYNQGPSVMALNIIE</sequence>
<accession>A0A6I1MNJ0</accession>
<evidence type="ECO:0008006" key="3">
    <source>
        <dbReference type="Google" id="ProtNLM"/>
    </source>
</evidence>
<organism evidence="1 2">
    <name type="scientific">Clostridium tarantellae</name>
    <dbReference type="NCBI Taxonomy" id="39493"/>
    <lineage>
        <taxon>Bacteria</taxon>
        <taxon>Bacillati</taxon>
        <taxon>Bacillota</taxon>
        <taxon>Clostridia</taxon>
        <taxon>Eubacteriales</taxon>
        <taxon>Clostridiaceae</taxon>
        <taxon>Clostridium</taxon>
    </lineage>
</organism>
<gene>
    <name evidence="1" type="ORF">GBZ86_15185</name>
</gene>
<name>A0A6I1MNJ0_9CLOT</name>
<evidence type="ECO:0000313" key="2">
    <source>
        <dbReference type="Proteomes" id="UP000430345"/>
    </source>
</evidence>
<dbReference type="AlphaFoldDB" id="A0A6I1MNJ0"/>
<evidence type="ECO:0000313" key="1">
    <source>
        <dbReference type="EMBL" id="MPQ45066.1"/>
    </source>
</evidence>
<comment type="caution">
    <text evidence="1">The sequence shown here is derived from an EMBL/GenBank/DDBJ whole genome shotgun (WGS) entry which is preliminary data.</text>
</comment>
<dbReference type="Proteomes" id="UP000430345">
    <property type="component" value="Unassembled WGS sequence"/>
</dbReference>
<proteinExistence type="predicted"/>
<dbReference type="EMBL" id="WHJC01000420">
    <property type="protein sequence ID" value="MPQ45066.1"/>
    <property type="molecule type" value="Genomic_DNA"/>
</dbReference>
<protein>
    <recommendedName>
        <fullName evidence="3">DUF2268 domain-containing protein</fullName>
    </recommendedName>
</protein>
<keyword evidence="2" id="KW-1185">Reference proteome</keyword>
<dbReference type="OrthoDB" id="7279501at2"/>
<dbReference type="RefSeq" id="WP_152892050.1">
    <property type="nucleotide sequence ID" value="NZ_WHJC01000420.1"/>
</dbReference>
<reference evidence="1 2" key="1">
    <citation type="submission" date="2019-10" db="EMBL/GenBank/DDBJ databases">
        <title>The Genome Sequence of Clostridium tarantellae Isolated from Fish Brain.</title>
        <authorList>
            <person name="Bano L."/>
            <person name="Kiel M."/>
            <person name="Sales G."/>
            <person name="Doxey A.C."/>
            <person name="Mansfield M.J."/>
            <person name="Schiavone M."/>
            <person name="Rossetto O."/>
            <person name="Pirazzini M."/>
            <person name="Dobrindt U."/>
            <person name="Montecucco C."/>
        </authorList>
    </citation>
    <scope>NUCLEOTIDE SEQUENCE [LARGE SCALE GENOMIC DNA]</scope>
    <source>
        <strain evidence="1 2">DSM 3997</strain>
    </source>
</reference>